<evidence type="ECO:0000256" key="7">
    <source>
        <dbReference type="ARBA" id="ARBA00023242"/>
    </source>
</evidence>
<keyword evidence="4" id="KW-0805">Transcription regulation</keyword>
<evidence type="ECO:0000256" key="4">
    <source>
        <dbReference type="ARBA" id="ARBA00023015"/>
    </source>
</evidence>
<feature type="compositionally biased region" description="Basic and acidic residues" evidence="8">
    <location>
        <begin position="227"/>
        <end position="236"/>
    </location>
</feature>
<sequence>MAPSEPSWMPAPTRHKVAVGSSLGKALKARKGAPAPKRSNLPERDFYSFRYNFRPESIDATRPGTIEVTKGKESTTVHVERPTFDNNYSHSFDGEEKPGKEWECVLIYDEEMGTFTLEKLDSSINFTYRQRVTTKARPSASASPMQTPSSSQMPTPTQRTAADELEAQILEGLEDAEGEPDDGYLPSVPALPMKVEEEEGEIEAPIAAKVPVAKAPRPKAIPASKPKAVEKPKPIEKPQTVKKLKPDEKPAAAILPPRPRPTPKAKPKTSTAKRPPPHADVEEIEFSRPPPPKRARPTPPPPPAPPKPQSFSLALPTSAGPDPLAHQTTYAPETTALQPDSDDEDWDEVAAPAISVATISMQVDPPQLSIHEDDDGDEPEDIGIDEEDITAFEADLERELELSAEEEAASSPGMIEEPPTRGGPISLNQFAGGVAEDYDDFTSSDESDD</sequence>
<keyword evidence="5" id="KW-0010">Activator</keyword>
<keyword evidence="3" id="KW-0597">Phosphoprotein</keyword>
<gene>
    <name evidence="10" type="ORF">EVG20_g3879</name>
</gene>
<feature type="compositionally biased region" description="Low complexity" evidence="8">
    <location>
        <begin position="138"/>
        <end position="158"/>
    </location>
</feature>
<dbReference type="Pfam" id="PF09816">
    <property type="entry name" value="EAF"/>
    <property type="match status" value="1"/>
</dbReference>
<keyword evidence="7" id="KW-0539">Nucleus</keyword>
<evidence type="ECO:0000256" key="3">
    <source>
        <dbReference type="ARBA" id="ARBA00022553"/>
    </source>
</evidence>
<accession>A0A4Y9Z0Q3</accession>
<evidence type="ECO:0000256" key="6">
    <source>
        <dbReference type="ARBA" id="ARBA00023163"/>
    </source>
</evidence>
<keyword evidence="11" id="KW-1185">Reference proteome</keyword>
<reference evidence="10 11" key="1">
    <citation type="submission" date="2019-02" db="EMBL/GenBank/DDBJ databases">
        <title>Genome sequencing of the rare red list fungi Dentipellis fragilis.</title>
        <authorList>
            <person name="Buettner E."/>
            <person name="Kellner H."/>
        </authorList>
    </citation>
    <scope>NUCLEOTIDE SEQUENCE [LARGE SCALE GENOMIC DNA]</scope>
    <source>
        <strain evidence="10 11">DSM 105465</strain>
    </source>
</reference>
<dbReference type="PANTHER" id="PTHR15970">
    <property type="entry name" value="ELL-ASSOCIATED FACTOR EAF"/>
    <property type="match status" value="1"/>
</dbReference>
<feature type="region of interest" description="Disordered" evidence="8">
    <location>
        <begin position="134"/>
        <end position="382"/>
    </location>
</feature>
<dbReference type="EMBL" id="SEOQ01000186">
    <property type="protein sequence ID" value="TFY67597.1"/>
    <property type="molecule type" value="Genomic_DNA"/>
</dbReference>
<dbReference type="AlphaFoldDB" id="A0A4Y9Z0Q3"/>
<feature type="compositionally biased region" description="Basic and acidic residues" evidence="8">
    <location>
        <begin position="70"/>
        <end position="83"/>
    </location>
</feature>
<dbReference type="InterPro" id="IPR027093">
    <property type="entry name" value="EAF_fam"/>
</dbReference>
<dbReference type="Proteomes" id="UP000298327">
    <property type="component" value="Unassembled WGS sequence"/>
</dbReference>
<evidence type="ECO:0000259" key="9">
    <source>
        <dbReference type="Pfam" id="PF09816"/>
    </source>
</evidence>
<feature type="compositionally biased region" description="Pro residues" evidence="8">
    <location>
        <begin position="297"/>
        <end position="308"/>
    </location>
</feature>
<dbReference type="GO" id="GO:0003711">
    <property type="term" value="F:transcription elongation factor activity"/>
    <property type="evidence" value="ECO:0007669"/>
    <property type="project" value="TreeGrafter"/>
</dbReference>
<proteinExistence type="inferred from homology"/>
<feature type="region of interest" description="Disordered" evidence="8">
    <location>
        <begin position="70"/>
        <end position="96"/>
    </location>
</feature>
<dbReference type="STRING" id="205917.A0A4Y9Z0Q3"/>
<feature type="compositionally biased region" description="Acidic residues" evidence="8">
    <location>
        <begin position="436"/>
        <end position="449"/>
    </location>
</feature>
<keyword evidence="6" id="KW-0804">Transcription</keyword>
<feature type="compositionally biased region" description="Low complexity" evidence="8">
    <location>
        <begin position="203"/>
        <end position="226"/>
    </location>
</feature>
<dbReference type="GO" id="GO:0032783">
    <property type="term" value="C:super elongation complex"/>
    <property type="evidence" value="ECO:0007669"/>
    <property type="project" value="InterPro"/>
</dbReference>
<dbReference type="OrthoDB" id="125903at2759"/>
<comment type="similarity">
    <text evidence="2">Belongs to the EAF family.</text>
</comment>
<comment type="subcellular location">
    <subcellularLocation>
        <location evidence="1">Nucleus</location>
    </subcellularLocation>
</comment>
<feature type="region of interest" description="Disordered" evidence="8">
    <location>
        <begin position="1"/>
        <end position="41"/>
    </location>
</feature>
<protein>
    <recommendedName>
        <fullName evidence="9">Transcription elongation factor Eaf N-terminal domain-containing protein</fullName>
    </recommendedName>
</protein>
<evidence type="ECO:0000313" key="11">
    <source>
        <dbReference type="Proteomes" id="UP000298327"/>
    </source>
</evidence>
<organism evidence="10 11">
    <name type="scientific">Dentipellis fragilis</name>
    <dbReference type="NCBI Taxonomy" id="205917"/>
    <lineage>
        <taxon>Eukaryota</taxon>
        <taxon>Fungi</taxon>
        <taxon>Dikarya</taxon>
        <taxon>Basidiomycota</taxon>
        <taxon>Agaricomycotina</taxon>
        <taxon>Agaricomycetes</taxon>
        <taxon>Russulales</taxon>
        <taxon>Hericiaceae</taxon>
        <taxon>Dentipellis</taxon>
    </lineage>
</organism>
<dbReference type="PRINTS" id="PR01217">
    <property type="entry name" value="PRICHEXTENSN"/>
</dbReference>
<evidence type="ECO:0000256" key="5">
    <source>
        <dbReference type="ARBA" id="ARBA00023159"/>
    </source>
</evidence>
<feature type="compositionally biased region" description="Acidic residues" evidence="8">
    <location>
        <begin position="372"/>
        <end position="382"/>
    </location>
</feature>
<feature type="domain" description="Transcription elongation factor Eaf N-terminal" evidence="9">
    <location>
        <begin position="16"/>
        <end position="130"/>
    </location>
</feature>
<evidence type="ECO:0000313" key="10">
    <source>
        <dbReference type="EMBL" id="TFY67597.1"/>
    </source>
</evidence>
<dbReference type="InterPro" id="IPR019194">
    <property type="entry name" value="Tscrpt_elong_fac_Eaf_N"/>
</dbReference>
<feature type="region of interest" description="Disordered" evidence="8">
    <location>
        <begin position="402"/>
        <end position="449"/>
    </location>
</feature>
<dbReference type="GO" id="GO:0006368">
    <property type="term" value="P:transcription elongation by RNA polymerase II"/>
    <property type="evidence" value="ECO:0007669"/>
    <property type="project" value="InterPro"/>
</dbReference>
<feature type="compositionally biased region" description="Polar residues" evidence="8">
    <location>
        <begin position="326"/>
        <end position="338"/>
    </location>
</feature>
<name>A0A4Y9Z0Q3_9AGAM</name>
<evidence type="ECO:0000256" key="8">
    <source>
        <dbReference type="SAM" id="MobiDB-lite"/>
    </source>
</evidence>
<evidence type="ECO:0000256" key="2">
    <source>
        <dbReference type="ARBA" id="ARBA00007798"/>
    </source>
</evidence>
<feature type="compositionally biased region" description="Acidic residues" evidence="8">
    <location>
        <begin position="172"/>
        <end position="182"/>
    </location>
</feature>
<evidence type="ECO:0000256" key="1">
    <source>
        <dbReference type="ARBA" id="ARBA00004123"/>
    </source>
</evidence>
<comment type="caution">
    <text evidence="10">The sequence shown here is derived from an EMBL/GenBank/DDBJ whole genome shotgun (WGS) entry which is preliminary data.</text>
</comment>
<dbReference type="PANTHER" id="PTHR15970:SF2">
    <property type="entry name" value="ELL-ASSOCIATED FACTOR EAF"/>
    <property type="match status" value="1"/>
</dbReference>